<proteinExistence type="predicted"/>
<dbReference type="AlphaFoldDB" id="A0A3S5ALQ5"/>
<sequence length="454" mass="49050">MFRALMEATGSNETKLLLSWVFKSRICTATSGLLSPREAEVSQSGHLLASCDPNDPVVPPSDRILQRVLAFSESREELLCLVYDKKTEEQSFLALDIRNVSCPKESWSFPQPLASYRQPRHSRSRLNTALTTAAAYDHMTSNFIALLLPEPFIASSAAAIASNGGDALAPDFSSALSEPVVGCILRPPKLMQRLPTTAKQRPDLQFFLCSPISVLGQPIVDDRPESKAFIASSLAWALQDSILISALPTGSLVYWRLPSETHTPLLFQQHRHFPEHSSDSSTPSELYNDSKVDMRPMSIVCRPLLMHPYHTISPSSCIASKAEGDNGNIAALGKLLVLLSVSPLDTSLLASAVFPCSVKESSSDCPVAPHGAGAGGRVHLWRLRILAGENAGFAADLLAICSPHCEIDLSRKLAHGQGTFQDVSPASESSVGLEILMTDLQLVKESSGVDPLTN</sequence>
<gene>
    <name evidence="1" type="ORF">PXEA_LOCUS26041</name>
</gene>
<dbReference type="EMBL" id="CAAALY010244392">
    <property type="protein sequence ID" value="VEL32601.1"/>
    <property type="molecule type" value="Genomic_DNA"/>
</dbReference>
<comment type="caution">
    <text evidence="1">The sequence shown here is derived from an EMBL/GenBank/DDBJ whole genome shotgun (WGS) entry which is preliminary data.</text>
</comment>
<evidence type="ECO:0000313" key="1">
    <source>
        <dbReference type="EMBL" id="VEL32601.1"/>
    </source>
</evidence>
<evidence type="ECO:0000313" key="2">
    <source>
        <dbReference type="Proteomes" id="UP000784294"/>
    </source>
</evidence>
<dbReference type="Proteomes" id="UP000784294">
    <property type="component" value="Unassembled WGS sequence"/>
</dbReference>
<organism evidence="1 2">
    <name type="scientific">Protopolystoma xenopodis</name>
    <dbReference type="NCBI Taxonomy" id="117903"/>
    <lineage>
        <taxon>Eukaryota</taxon>
        <taxon>Metazoa</taxon>
        <taxon>Spiralia</taxon>
        <taxon>Lophotrochozoa</taxon>
        <taxon>Platyhelminthes</taxon>
        <taxon>Monogenea</taxon>
        <taxon>Polyopisthocotylea</taxon>
        <taxon>Polystomatidea</taxon>
        <taxon>Polystomatidae</taxon>
        <taxon>Protopolystoma</taxon>
    </lineage>
</organism>
<name>A0A3S5ALQ5_9PLAT</name>
<protein>
    <submittedName>
        <fullName evidence="1">Uncharacterized protein</fullName>
    </submittedName>
</protein>
<keyword evidence="2" id="KW-1185">Reference proteome</keyword>
<reference evidence="1" key="1">
    <citation type="submission" date="2018-11" db="EMBL/GenBank/DDBJ databases">
        <authorList>
            <consortium name="Pathogen Informatics"/>
        </authorList>
    </citation>
    <scope>NUCLEOTIDE SEQUENCE</scope>
</reference>
<accession>A0A3S5ALQ5</accession>